<organism evidence="2 3">
    <name type="scientific">Mytilus edulis</name>
    <name type="common">Blue mussel</name>
    <dbReference type="NCBI Taxonomy" id="6550"/>
    <lineage>
        <taxon>Eukaryota</taxon>
        <taxon>Metazoa</taxon>
        <taxon>Spiralia</taxon>
        <taxon>Lophotrochozoa</taxon>
        <taxon>Mollusca</taxon>
        <taxon>Bivalvia</taxon>
        <taxon>Autobranchia</taxon>
        <taxon>Pteriomorphia</taxon>
        <taxon>Mytilida</taxon>
        <taxon>Mytiloidea</taxon>
        <taxon>Mytilidae</taxon>
        <taxon>Mytilinae</taxon>
        <taxon>Mytilus</taxon>
    </lineage>
</organism>
<dbReference type="GO" id="GO:0061630">
    <property type="term" value="F:ubiquitin protein ligase activity"/>
    <property type="evidence" value="ECO:0007669"/>
    <property type="project" value="TreeGrafter"/>
</dbReference>
<dbReference type="PANTHER" id="PTHR25462">
    <property type="entry name" value="BONUS, ISOFORM C-RELATED"/>
    <property type="match status" value="1"/>
</dbReference>
<dbReference type="OrthoDB" id="10323588at2759"/>
<dbReference type="GO" id="GO:0006513">
    <property type="term" value="P:protein monoubiquitination"/>
    <property type="evidence" value="ECO:0007669"/>
    <property type="project" value="TreeGrafter"/>
</dbReference>
<dbReference type="CDD" id="cd19776">
    <property type="entry name" value="Bbox2_TRIM25_C-IV"/>
    <property type="match status" value="1"/>
</dbReference>
<feature type="coiled-coil region" evidence="1">
    <location>
        <begin position="113"/>
        <end position="140"/>
    </location>
</feature>
<protein>
    <recommendedName>
        <fullName evidence="4">B box-type domain-containing protein</fullName>
    </recommendedName>
</protein>
<dbReference type="Proteomes" id="UP000683360">
    <property type="component" value="Unassembled WGS sequence"/>
</dbReference>
<dbReference type="SUPFAM" id="SSF101898">
    <property type="entry name" value="NHL repeat"/>
    <property type="match status" value="1"/>
</dbReference>
<evidence type="ECO:0000313" key="2">
    <source>
        <dbReference type="EMBL" id="CAG2204380.1"/>
    </source>
</evidence>
<dbReference type="EMBL" id="CAJPWZ010000945">
    <property type="protein sequence ID" value="CAG2204380.1"/>
    <property type="molecule type" value="Genomic_DNA"/>
</dbReference>
<dbReference type="AlphaFoldDB" id="A0A8S3R6N8"/>
<evidence type="ECO:0000256" key="1">
    <source>
        <dbReference type="SAM" id="Coils"/>
    </source>
</evidence>
<accession>A0A8S3R6N8</accession>
<dbReference type="Pfam" id="PF22586">
    <property type="entry name" value="ANCHR-like_BBOX"/>
    <property type="match status" value="1"/>
</dbReference>
<dbReference type="InterPro" id="IPR047153">
    <property type="entry name" value="TRIM45/56/19-like"/>
</dbReference>
<proteinExistence type="predicted"/>
<dbReference type="InterPro" id="IPR011042">
    <property type="entry name" value="6-blade_b-propeller_TolB-like"/>
</dbReference>
<evidence type="ECO:0008006" key="4">
    <source>
        <dbReference type="Google" id="ProtNLM"/>
    </source>
</evidence>
<gene>
    <name evidence="2" type="ORF">MEDL_18839</name>
</gene>
<sequence>MASSVKHLCTICHDDGISNSAVTWCTECEVFFCGDCEKPHSKSRLSKDHTTMSAGDYKKLPVFIQKISSQCKDHNKNLELYCSVHACPCCVQCITDKHQKCEDMKPLSDILNKVKLSASVQIFEKDLKDLKKNYDEAIQYLKTRISIINTQKTEAIEEIQMTRKSIADYLNKLEQTLLDDLESKHSKLKLNMTTLVDLMDKRAREIEQIQSELTEMTQYATELQLYVKSKEIEKTTSQAEKYLEDLESGDHFSEIDLEVKVTPTLQSILYDVKSFGDININTSSSTFQIKTGRKDQAQLLVLKVPGMNNIQPSLLRTLTIPADMKSLDILACLILPNGKFMILYSNKRLLLFSNDGIFIRTVVTFTDVPCDVCFVRNNTVAVTLRSANQTVLVDVEKNAIIEKIKFSHNCHGASSDGKILVVNNESRQITASNLNYRLQTTFELYGTARISLFQDSIYCSLYYESKVSCYKDTDEFELLWTFQHQDIDRPVGITVDNNGFVYIVSRRNSKIVVVSPDGKTCQTILSEADGIKDPWAIDINRETGMMIVSSKISDDTDYSGATYQTAFVYKI</sequence>
<keyword evidence="3" id="KW-1185">Reference proteome</keyword>
<dbReference type="CDD" id="cd19757">
    <property type="entry name" value="Bbox1"/>
    <property type="match status" value="1"/>
</dbReference>
<dbReference type="PANTHER" id="PTHR25462:SF229">
    <property type="entry name" value="TRANSCRIPTION INTERMEDIARY FACTOR 1-BETA"/>
    <property type="match status" value="1"/>
</dbReference>
<dbReference type="Gene3D" id="2.120.10.30">
    <property type="entry name" value="TolB, C-terminal domain"/>
    <property type="match status" value="1"/>
</dbReference>
<evidence type="ECO:0000313" key="3">
    <source>
        <dbReference type="Proteomes" id="UP000683360"/>
    </source>
</evidence>
<name>A0A8S3R6N8_MYTED</name>
<reference evidence="2" key="1">
    <citation type="submission" date="2021-03" db="EMBL/GenBank/DDBJ databases">
        <authorList>
            <person name="Bekaert M."/>
        </authorList>
    </citation>
    <scope>NUCLEOTIDE SEQUENCE</scope>
</reference>
<comment type="caution">
    <text evidence="2">The sequence shown here is derived from an EMBL/GenBank/DDBJ whole genome shotgun (WGS) entry which is preliminary data.</text>
</comment>
<dbReference type="Gene3D" id="3.30.160.60">
    <property type="entry name" value="Classic Zinc Finger"/>
    <property type="match status" value="1"/>
</dbReference>
<keyword evidence="1" id="KW-0175">Coiled coil</keyword>